<evidence type="ECO:0000313" key="3">
    <source>
        <dbReference type="Proteomes" id="UP000593842"/>
    </source>
</evidence>
<keyword evidence="1" id="KW-0812">Transmembrane</keyword>
<proteinExistence type="predicted"/>
<evidence type="ECO:0000256" key="1">
    <source>
        <dbReference type="SAM" id="Phobius"/>
    </source>
</evidence>
<dbReference type="EMBL" id="AP024085">
    <property type="protein sequence ID" value="BCL57294.1"/>
    <property type="molecule type" value="Genomic_DNA"/>
</dbReference>
<dbReference type="Proteomes" id="UP000593842">
    <property type="component" value="Chromosome"/>
</dbReference>
<sequence length="237" mass="28188">MKNEIIFSYRLIKLIYYLIALYVAITYVNEISKAICYILILVLILGCAMYIYLIIVYKIYSKSINLEKNIKKVNDAICKIKGTLINSYLKKLYCDLLEASNHTDEFYDFFEKNKDLIFGEKSYAFWYTTKLLYYYDRQEYNNYLELYNSKLNSKINSNLSEIIYYIISEEYDQALELLKKAIKGQKGLGYIMCLYYKIICLEKLDREVELNEAVGEISKYSSEIKYVKKIKEKYLAD</sequence>
<evidence type="ECO:0008006" key="4">
    <source>
        <dbReference type="Google" id="ProtNLM"/>
    </source>
</evidence>
<evidence type="ECO:0000313" key="2">
    <source>
        <dbReference type="EMBL" id="BCL57294.1"/>
    </source>
</evidence>
<protein>
    <recommendedName>
        <fullName evidence="4">Tetratricopeptide repeat protein</fullName>
    </recommendedName>
</protein>
<name>A0A7I8E1B7_9FIRM</name>
<feature type="transmembrane region" description="Helical" evidence="1">
    <location>
        <begin position="7"/>
        <end position="28"/>
    </location>
</feature>
<dbReference type="KEGG" id="fit:Fi14EGH31_10060"/>
<keyword evidence="1" id="KW-1133">Transmembrane helix</keyword>
<dbReference type="RefSeq" id="WP_117576156.1">
    <property type="nucleotide sequence ID" value="NZ_AP024085.1"/>
</dbReference>
<gene>
    <name evidence="2" type="ORF">Fi14EGH31_10060</name>
</gene>
<reference evidence="3" key="1">
    <citation type="submission" date="2020-09" db="EMBL/GenBank/DDBJ databases">
        <title>Complete genome sequencing of Faecalibacillus intestinalis strain 14EGH31.</title>
        <authorList>
            <person name="Sakamoto M."/>
            <person name="Murakami T."/>
            <person name="Mori H."/>
        </authorList>
    </citation>
    <scope>NUCLEOTIDE SEQUENCE [LARGE SCALE GENOMIC DNA]</scope>
    <source>
        <strain evidence="3">14EGH31</strain>
    </source>
</reference>
<dbReference type="AlphaFoldDB" id="A0A7I8E1B7"/>
<accession>A0A7I8E1B7</accession>
<feature type="transmembrane region" description="Helical" evidence="1">
    <location>
        <begin position="34"/>
        <end position="60"/>
    </location>
</feature>
<organism evidence="2 3">
    <name type="scientific">Faecalibacillus intestinalis</name>
    <dbReference type="NCBI Taxonomy" id="1982626"/>
    <lineage>
        <taxon>Bacteria</taxon>
        <taxon>Bacillati</taxon>
        <taxon>Bacillota</taxon>
        <taxon>Erysipelotrichia</taxon>
        <taxon>Erysipelotrichales</taxon>
        <taxon>Coprobacillaceae</taxon>
        <taxon>Faecalibacillus</taxon>
    </lineage>
</organism>
<keyword evidence="1" id="KW-0472">Membrane</keyword>
<dbReference type="GeneID" id="70579437"/>